<accession>A0A8B9AW64</accession>
<dbReference type="PANTHER" id="PTHR36379">
    <property type="entry name" value="PROTEIN PRD1"/>
    <property type="match status" value="1"/>
</dbReference>
<reference evidence="3" key="2">
    <citation type="submission" date="2025-08" db="UniProtKB">
        <authorList>
            <consortium name="RefSeq"/>
        </authorList>
    </citation>
    <scope>IDENTIFICATION</scope>
    <source>
        <tissue evidence="3">Young leaves</tissue>
    </source>
</reference>
<sequence>MRRRRVEEEEEEFEAAELSPVPPPRPPSAEEEDEEAAPPTCGKGHRSSLAVATAEGGFICLACFSALLSDPCSPSHHVSYALSQLSLAIRSPAFLRALHTCHPHLLVSPLVRALAATDDEPLAHQLIDLVSDLCYRCCGGGFSASTAAAASVSGDFIAQIADLLSSGALAWSRRQVYMLHCFGILLNSHQNDNHASHIRDKDALFSNLVIGLQLPSEDIRGEIMFVLYKLSLLQATPWDEDNNDHVDTDLSSTGERLLRLSLEVLLKTQNDDVRLNCVALLTVLARRGIFEDLFANDQTGSNIRGDSFVHSDDTVLHIPLINLFADAIKGPLLSSDTQVQINTLDLIFHSLSSSLNCAKQMQALVEENIADYVFEILRHSGNKDPLVISCIQVLTLLATAEEVFRQRVVIGFPTLLSVFRYATEIPLHPVQSHVLNLVSTCISDCPGIMSMSQVEETALILTGFFRRHTRGELGMLPKTFTLACSTFVEILKSPSACHVLKLTPAIQEASRNALMLSLTSQEYPNELLLYSLYLLKEVHAYSCEESLATNSGSKELENSIIESCETYLMPWLGRVIDEGEDEELVLGVLETFHLILLKGSESQSRKFAETLACSNWFSLLFGFLGLFPSEQMKLRVYLMFSSVVDRLLGTNSGQPIRDAYVYLPSDPLELIYLLGQRSSHDLNLASCQRAVLLMLYVSTLYGDRFIDGNQVLASLEQYILVNSNNFSCAIADSMMLTELVLLYGLVRGAPIGYRTTYSPEAEKAIFHLIAKNEWDLLSMGIHPAALKWLFQQKEIMTPLSYQILNFCKFYSTNKTQIYVHASNAQTLDLQMIAELIVSEDNDVGLLLVSLLGKAIKEGREDDIMNLVNVMAGILNIFPDTASQFCLHGIADALQCLCYSIQSPQIFVNCLLLIFNILYSADYRTLTHDEEWLALTIKLLEHLNTKLASQSCGQEEYLVISIFCLILHQSTKQVLKEASKVILLNNSLVTAAESLIRTACAKGPALVDYDEETTIGESLLFVLLLYFFSLKSLHATLQETMDWQDFLQSSNEAQTLSVLCLRCHDLCRLTHFGSSLVKLVASQCLVELLTRISDQRNSKNDELRCSLRYLESMMAVTEGLLFYGDTSVATNCGVCFSMILGWEKFGLQEKRAIKDSKWCRLVMEELAMSLAAPGLASTSFTNQHKPAVHVAVALLKLDQVPGWMKSVFDTSSISGIVDNLSASNVTAEMVKLFTELMTRKYMNKEQVSALHRLFQVCRKQVYKDSSKRQLREENCDVVVPIPEDIGKVCSLLIHLMLSPPMDDHTEIQTEQEMFLKEIDVFFLESSRE</sequence>
<evidence type="ECO:0000313" key="2">
    <source>
        <dbReference type="Proteomes" id="UP000228380"/>
    </source>
</evidence>
<dbReference type="RefSeq" id="XP_038989832.1">
    <property type="nucleotide sequence ID" value="XM_039133904.1"/>
</dbReference>
<dbReference type="SUPFAM" id="SSF48371">
    <property type="entry name" value="ARM repeat"/>
    <property type="match status" value="1"/>
</dbReference>
<dbReference type="GeneID" id="113460951"/>
<gene>
    <name evidence="3" type="primary">LOC113460951</name>
</gene>
<protein>
    <submittedName>
        <fullName evidence="3">Protein PUTATIVE RECOMBINATION INITIATION DEFECT 1</fullName>
    </submittedName>
</protein>
<proteinExistence type="predicted"/>
<dbReference type="InterPro" id="IPR016024">
    <property type="entry name" value="ARM-type_fold"/>
</dbReference>
<dbReference type="Proteomes" id="UP000228380">
    <property type="component" value="Chromosome 14"/>
</dbReference>
<dbReference type="PANTHER" id="PTHR36379:SF1">
    <property type="entry name" value="PUTATIVE RECOMBINATION INITIATION DEFECT 1-RELATED"/>
    <property type="match status" value="1"/>
</dbReference>
<dbReference type="InterPro" id="IPR044968">
    <property type="entry name" value="PRD1"/>
</dbReference>
<organism evidence="2 3">
    <name type="scientific">Phoenix dactylifera</name>
    <name type="common">Date palm</name>
    <dbReference type="NCBI Taxonomy" id="42345"/>
    <lineage>
        <taxon>Eukaryota</taxon>
        <taxon>Viridiplantae</taxon>
        <taxon>Streptophyta</taxon>
        <taxon>Embryophyta</taxon>
        <taxon>Tracheophyta</taxon>
        <taxon>Spermatophyta</taxon>
        <taxon>Magnoliopsida</taxon>
        <taxon>Liliopsida</taxon>
        <taxon>Arecaceae</taxon>
        <taxon>Coryphoideae</taxon>
        <taxon>Phoeniceae</taxon>
        <taxon>Phoenix</taxon>
    </lineage>
</organism>
<evidence type="ECO:0000256" key="1">
    <source>
        <dbReference type="SAM" id="MobiDB-lite"/>
    </source>
</evidence>
<dbReference type="GO" id="GO:0042138">
    <property type="term" value="P:meiotic DNA double-strand break formation"/>
    <property type="evidence" value="ECO:0007669"/>
    <property type="project" value="InterPro"/>
</dbReference>
<dbReference type="KEGG" id="pda:113460951"/>
<keyword evidence="2" id="KW-1185">Reference proteome</keyword>
<feature type="region of interest" description="Disordered" evidence="1">
    <location>
        <begin position="1"/>
        <end position="44"/>
    </location>
</feature>
<dbReference type="OrthoDB" id="2019943at2759"/>
<name>A0A8B9AW64_PHODC</name>
<evidence type="ECO:0000313" key="3">
    <source>
        <dbReference type="RefSeq" id="XP_038989832.1"/>
    </source>
</evidence>
<reference evidence="2" key="1">
    <citation type="journal article" date="2019" name="Nat. Commun.">
        <title>Genome-wide association mapping of date palm fruit traits.</title>
        <authorList>
            <person name="Hazzouri K.M."/>
            <person name="Gros-Balthazard M."/>
            <person name="Flowers J.M."/>
            <person name="Copetti D."/>
            <person name="Lemansour A."/>
            <person name="Lebrun M."/>
            <person name="Masmoudi K."/>
            <person name="Ferrand S."/>
            <person name="Dhar M.I."/>
            <person name="Fresquez Z.A."/>
            <person name="Rosas U."/>
            <person name="Zhang J."/>
            <person name="Talag J."/>
            <person name="Lee S."/>
            <person name="Kudrna D."/>
            <person name="Powell R.F."/>
            <person name="Leitch I.J."/>
            <person name="Krueger R.R."/>
            <person name="Wing R.A."/>
            <person name="Amiri K.M.A."/>
            <person name="Purugganan M.D."/>
        </authorList>
    </citation>
    <scope>NUCLEOTIDE SEQUENCE [LARGE SCALE GENOMIC DNA]</scope>
    <source>
        <strain evidence="2">cv. Khalas</strain>
    </source>
</reference>